<dbReference type="GO" id="GO:0005829">
    <property type="term" value="C:cytosol"/>
    <property type="evidence" value="ECO:0007669"/>
    <property type="project" value="TreeGrafter"/>
</dbReference>
<evidence type="ECO:0000256" key="9">
    <source>
        <dbReference type="SAM" id="MobiDB-lite"/>
    </source>
</evidence>
<reference evidence="10 11" key="1">
    <citation type="submission" date="2015-10" db="EMBL/GenBank/DDBJ databases">
        <title>Metagenome-Assembled Genomes uncover a global brackish microbiome.</title>
        <authorList>
            <person name="Hugerth L.W."/>
            <person name="Larsson J."/>
            <person name="Alneberg J."/>
            <person name="Lindh M.V."/>
            <person name="Legrand C."/>
            <person name="Pinhassi J."/>
            <person name="Andersson A.F."/>
        </authorList>
    </citation>
    <scope>NUCLEOTIDE SEQUENCE [LARGE SCALE GENOMIC DNA]</scope>
    <source>
        <strain evidence="10">BACL18 MAG-120507-bin52</strain>
    </source>
</reference>
<evidence type="ECO:0000256" key="1">
    <source>
        <dbReference type="ARBA" id="ARBA00008080"/>
    </source>
</evidence>
<keyword evidence="7" id="KW-0820">tRNA-binding</keyword>
<dbReference type="PIRSF" id="PIRSF002134">
    <property type="entry name" value="Ribosomal_S13"/>
    <property type="match status" value="1"/>
</dbReference>
<dbReference type="PANTHER" id="PTHR10871">
    <property type="entry name" value="30S RIBOSOMAL PROTEIN S13/40S RIBOSOMAL PROTEIN S18"/>
    <property type="match status" value="1"/>
</dbReference>
<dbReference type="PROSITE" id="PS50159">
    <property type="entry name" value="RIBOSOMAL_S13_2"/>
    <property type="match status" value="1"/>
</dbReference>
<dbReference type="SUPFAM" id="SSF46946">
    <property type="entry name" value="S13-like H2TH domain"/>
    <property type="match status" value="1"/>
</dbReference>
<dbReference type="GO" id="GO:0015935">
    <property type="term" value="C:small ribosomal subunit"/>
    <property type="evidence" value="ECO:0007669"/>
    <property type="project" value="TreeGrafter"/>
</dbReference>
<dbReference type="NCBIfam" id="TIGR03631">
    <property type="entry name" value="uS13_bact"/>
    <property type="match status" value="1"/>
</dbReference>
<gene>
    <name evidence="7" type="primary">rpsM</name>
    <name evidence="10" type="ORF">ABR82_05885</name>
</gene>
<accession>A0A0R2RSS8</accession>
<evidence type="ECO:0000256" key="4">
    <source>
        <dbReference type="ARBA" id="ARBA00022980"/>
    </source>
</evidence>
<keyword evidence="5 7" id="KW-0687">Ribonucleoprotein</keyword>
<dbReference type="InterPro" id="IPR018269">
    <property type="entry name" value="Ribosomal_uS13_CS"/>
</dbReference>
<dbReference type="EMBL" id="LIBO01000001">
    <property type="protein sequence ID" value="KRO63283.1"/>
    <property type="molecule type" value="Genomic_DNA"/>
</dbReference>
<organism evidence="10 11">
    <name type="scientific">Verrucomicrobia subdivision 6 bacterium BACL9 MAG-120507-bin52</name>
    <dbReference type="NCBI Taxonomy" id="1655590"/>
    <lineage>
        <taxon>Bacteria</taxon>
        <taxon>Pseudomonadati</taxon>
        <taxon>Verrucomicrobiota</taxon>
        <taxon>Verrucomicrobiia</taxon>
        <taxon>Verrucomicrobiales</taxon>
        <taxon>Verrucomicrobia subdivision 6</taxon>
    </lineage>
</organism>
<keyword evidence="3 7" id="KW-0694">RNA-binding</keyword>
<comment type="caution">
    <text evidence="10">The sequence shown here is derived from an EMBL/GenBank/DDBJ whole genome shotgun (WGS) entry which is preliminary data.</text>
</comment>
<dbReference type="HAMAP" id="MF_01315">
    <property type="entry name" value="Ribosomal_uS13"/>
    <property type="match status" value="1"/>
</dbReference>
<dbReference type="Gene3D" id="4.10.910.10">
    <property type="entry name" value="30s ribosomal protein s13, domain 2"/>
    <property type="match status" value="1"/>
</dbReference>
<dbReference type="Pfam" id="PF00416">
    <property type="entry name" value="Ribosomal_S13"/>
    <property type="match status" value="1"/>
</dbReference>
<dbReference type="GO" id="GO:0003735">
    <property type="term" value="F:structural constituent of ribosome"/>
    <property type="evidence" value="ECO:0007669"/>
    <property type="project" value="InterPro"/>
</dbReference>
<dbReference type="AlphaFoldDB" id="A0A0R2RSS8"/>
<dbReference type="PROSITE" id="PS00646">
    <property type="entry name" value="RIBOSOMAL_S13_1"/>
    <property type="match status" value="1"/>
</dbReference>
<evidence type="ECO:0000256" key="6">
    <source>
        <dbReference type="ARBA" id="ARBA00035166"/>
    </source>
</evidence>
<proteinExistence type="inferred from homology"/>
<dbReference type="GO" id="GO:0006412">
    <property type="term" value="P:translation"/>
    <property type="evidence" value="ECO:0007669"/>
    <property type="project" value="UniProtKB-UniRule"/>
</dbReference>
<name>A0A0R2RSS8_9BACT</name>
<dbReference type="Proteomes" id="UP000051269">
    <property type="component" value="Unassembled WGS sequence"/>
</dbReference>
<comment type="subunit">
    <text evidence="7">Part of the 30S ribosomal subunit. Forms a loose heterodimer with protein S19. Forms two bridges to the 50S subunit in the 70S ribosome.</text>
</comment>
<keyword evidence="4 7" id="KW-0689">Ribosomal protein</keyword>
<evidence type="ECO:0000313" key="10">
    <source>
        <dbReference type="EMBL" id="KRO63283.1"/>
    </source>
</evidence>
<evidence type="ECO:0000256" key="8">
    <source>
        <dbReference type="RuleBase" id="RU003830"/>
    </source>
</evidence>
<dbReference type="InterPro" id="IPR019980">
    <property type="entry name" value="Ribosomal_uS13_bac-type"/>
</dbReference>
<dbReference type="GO" id="GO:0000049">
    <property type="term" value="F:tRNA binding"/>
    <property type="evidence" value="ECO:0007669"/>
    <property type="project" value="UniProtKB-UniRule"/>
</dbReference>
<sequence length="131" mass="14993">MPRVLGVDIPGEKRAEFSLRYVYGLGATRARQVVEEAEIPTDLRAKDLTDQQINRIIGVIQRNRFLIEGDLRRDTQQNLKRLQTINCYRGIRHRKGLPVRGQRTSTNARTRKGPRKTVGVIRSKDTKAAKT</sequence>
<feature type="region of interest" description="Disordered" evidence="9">
    <location>
        <begin position="95"/>
        <end position="131"/>
    </location>
</feature>
<dbReference type="PANTHER" id="PTHR10871:SF1">
    <property type="entry name" value="SMALL RIBOSOMAL SUBUNIT PROTEIN US13M"/>
    <property type="match status" value="1"/>
</dbReference>
<evidence type="ECO:0000256" key="7">
    <source>
        <dbReference type="HAMAP-Rule" id="MF_01315"/>
    </source>
</evidence>
<dbReference type="GO" id="GO:0019843">
    <property type="term" value="F:rRNA binding"/>
    <property type="evidence" value="ECO:0007669"/>
    <property type="project" value="UniProtKB-UniRule"/>
</dbReference>
<evidence type="ECO:0000256" key="5">
    <source>
        <dbReference type="ARBA" id="ARBA00023274"/>
    </source>
</evidence>
<dbReference type="Gene3D" id="1.10.8.50">
    <property type="match status" value="1"/>
</dbReference>
<comment type="similarity">
    <text evidence="1 7 8">Belongs to the universal ribosomal protein uS13 family.</text>
</comment>
<feature type="compositionally biased region" description="Basic and acidic residues" evidence="9">
    <location>
        <begin position="122"/>
        <end position="131"/>
    </location>
</feature>
<keyword evidence="2 7" id="KW-0699">rRNA-binding</keyword>
<dbReference type="InterPro" id="IPR027437">
    <property type="entry name" value="Rbsml_uS13_C"/>
</dbReference>
<protein>
    <recommendedName>
        <fullName evidence="6 7">Small ribosomal subunit protein uS13</fullName>
    </recommendedName>
</protein>
<evidence type="ECO:0000256" key="2">
    <source>
        <dbReference type="ARBA" id="ARBA00022730"/>
    </source>
</evidence>
<evidence type="ECO:0000256" key="3">
    <source>
        <dbReference type="ARBA" id="ARBA00022884"/>
    </source>
</evidence>
<comment type="function">
    <text evidence="7">Located at the top of the head of the 30S subunit, it contacts several helices of the 16S rRNA. In the 70S ribosome it contacts the 23S rRNA (bridge B1a) and protein L5 of the 50S subunit (bridge B1b), connecting the 2 subunits; these bridges are implicated in subunit movement. Contacts the tRNAs in the A and P-sites.</text>
</comment>
<dbReference type="InterPro" id="IPR010979">
    <property type="entry name" value="Ribosomal_uS13-like_H2TH"/>
</dbReference>
<evidence type="ECO:0000313" key="11">
    <source>
        <dbReference type="Proteomes" id="UP000051269"/>
    </source>
</evidence>
<dbReference type="FunFam" id="1.10.8.50:FF:000001">
    <property type="entry name" value="30S ribosomal protein S13"/>
    <property type="match status" value="1"/>
</dbReference>
<dbReference type="InterPro" id="IPR001892">
    <property type="entry name" value="Ribosomal_uS13"/>
</dbReference>